<dbReference type="AlphaFoldDB" id="A0A0A7UVL5"/>
<accession>A0A0A7UVL5</accession>
<dbReference type="HOGENOM" id="CLU_048235_0_0_12"/>
<keyword evidence="3" id="KW-0812">Transmembrane</keyword>
<evidence type="ECO:0000313" key="4">
    <source>
        <dbReference type="EMBL" id="AJA90090.1"/>
    </source>
</evidence>
<dbReference type="EMBL" id="CP009910">
    <property type="protein sequence ID" value="AJA90090.1"/>
    <property type="molecule type" value="Genomic_DNA"/>
</dbReference>
<dbReference type="SUPFAM" id="SSF48452">
    <property type="entry name" value="TPR-like"/>
    <property type="match status" value="1"/>
</dbReference>
<evidence type="ECO:0000256" key="3">
    <source>
        <dbReference type="SAM" id="Phobius"/>
    </source>
</evidence>
<dbReference type="Proteomes" id="UP000030940">
    <property type="component" value="Chromosome"/>
</dbReference>
<proteinExistence type="predicted"/>
<keyword evidence="1" id="KW-0802">TPR repeat</keyword>
<evidence type="ECO:0000256" key="1">
    <source>
        <dbReference type="PROSITE-ProRule" id="PRU00339"/>
    </source>
</evidence>
<organism evidence="4 5">
    <name type="scientific">Borreliella chilensis</name>
    <dbReference type="NCBI Taxonomy" id="1245910"/>
    <lineage>
        <taxon>Bacteria</taxon>
        <taxon>Pseudomonadati</taxon>
        <taxon>Spirochaetota</taxon>
        <taxon>Spirochaetia</taxon>
        <taxon>Spirochaetales</taxon>
        <taxon>Borreliaceae</taxon>
        <taxon>Borreliella</taxon>
    </lineage>
</organism>
<keyword evidence="3" id="KW-0472">Membrane</keyword>
<reference evidence="4 5" key="1">
    <citation type="journal article" date="2015" name="Genome Announc.">
        <title>Genome Sequence of Borrelia chilensis VA1, a South American Member of the Lyme Borreliosis Group.</title>
        <authorList>
            <person name="Huang W."/>
            <person name="Ojaimi C."/>
            <person name="Fallon J.T."/>
            <person name="Travisany D."/>
            <person name="Maass A."/>
            <person name="Ivanova L."/>
            <person name="Tomova A."/>
            <person name="Gonzalez-Acuna D."/>
            <person name="Godfrey H.P."/>
            <person name="Cabello F.C."/>
        </authorList>
    </citation>
    <scope>NUCLEOTIDE SEQUENCE [LARGE SCALE GENOMIC DNA]</scope>
    <source>
        <strain evidence="4 5">VA1</strain>
    </source>
</reference>
<evidence type="ECO:0000256" key="2">
    <source>
        <dbReference type="SAM" id="Coils"/>
    </source>
</evidence>
<feature type="repeat" description="TPR" evidence="1">
    <location>
        <begin position="278"/>
        <end position="311"/>
    </location>
</feature>
<feature type="repeat" description="TPR" evidence="1">
    <location>
        <begin position="137"/>
        <end position="170"/>
    </location>
</feature>
<dbReference type="PANTHER" id="PTHR12558:SF13">
    <property type="entry name" value="CELL DIVISION CYCLE PROTEIN 27 HOMOLOG"/>
    <property type="match status" value="1"/>
</dbReference>
<feature type="coiled-coil region" evidence="2">
    <location>
        <begin position="241"/>
        <end position="268"/>
    </location>
</feature>
<feature type="transmembrane region" description="Helical" evidence="3">
    <location>
        <begin position="6"/>
        <end position="25"/>
    </location>
</feature>
<dbReference type="SMART" id="SM00028">
    <property type="entry name" value="TPR"/>
    <property type="match status" value="3"/>
</dbReference>
<keyword evidence="3" id="KW-1133">Transmembrane helix</keyword>
<evidence type="ECO:0000313" key="5">
    <source>
        <dbReference type="Proteomes" id="UP000030940"/>
    </source>
</evidence>
<keyword evidence="5" id="KW-1185">Reference proteome</keyword>
<dbReference type="PANTHER" id="PTHR12558">
    <property type="entry name" value="CELL DIVISION CYCLE 16,23,27"/>
    <property type="match status" value="1"/>
</dbReference>
<sequence>MLPLFIVISSFIVFILVFLFFKIALKLTIGKNRGKIKKDDERTRKLIERAISLLKTNPNEIGALEILNNYYYKNKDYENGIKYAKKLCQLIEDNPISQEIDTFKAFLSYGFYNLKRNFNREALEFLKKAYLIKKADEDANYYLGIAFLKNEMYKEALYYLTKVYKFNKNNKDILKHIGITLFNLESYRKAAGIFNNIKKHIQGDIDALLAYAKSLSKMNQDHLALEIANKIKQKDGMIYEALLITSEIHSKNKELEKLEQNIKEIIKVKPDLPKKIFLELFYNLGELQISVENYQKATEAFTKVEDIDPNYKKIKEKLEFSKRLNENIALRIYLRSSKENFEKIANEIILKLYLNKFQVRDFKINEITSQFIDMNFHLANNQWEENLIVRFVRTEQDTFGELFLKDFISKIKENKIKGLCIAPSKFSLKAKQMIEGRLIDLVEGKKLTQILKKINISKYT</sequence>
<dbReference type="InterPro" id="IPR019734">
    <property type="entry name" value="TPR_rpt"/>
</dbReference>
<keyword evidence="2" id="KW-0175">Coiled coil</keyword>
<protein>
    <submittedName>
        <fullName evidence="4">Tetratricopeptide repeat domain protein</fullName>
    </submittedName>
</protein>
<dbReference type="PROSITE" id="PS50005">
    <property type="entry name" value="TPR"/>
    <property type="match status" value="2"/>
</dbReference>
<dbReference type="STRING" id="1245910.OY14_01290"/>
<dbReference type="Gene3D" id="1.25.40.10">
    <property type="entry name" value="Tetratricopeptide repeat domain"/>
    <property type="match status" value="3"/>
</dbReference>
<dbReference type="KEGG" id="bchi:OY14_01290"/>
<name>A0A0A7UVL5_9SPIR</name>
<dbReference type="InterPro" id="IPR011990">
    <property type="entry name" value="TPR-like_helical_dom_sf"/>
</dbReference>
<gene>
    <name evidence="4" type="ORF">OY14_01290</name>
</gene>